<dbReference type="AlphaFoldDB" id="C0PL37"/>
<evidence type="ECO:0000313" key="2">
    <source>
        <dbReference type="EMBL" id="ACN35903.1"/>
    </source>
</evidence>
<keyword evidence="1" id="KW-1133">Transmembrane helix</keyword>
<name>C0PL37_MAIZE</name>
<organism evidence="2">
    <name type="scientific">Zea mays</name>
    <name type="common">Maize</name>
    <dbReference type="NCBI Taxonomy" id="4577"/>
    <lineage>
        <taxon>Eukaryota</taxon>
        <taxon>Viridiplantae</taxon>
        <taxon>Streptophyta</taxon>
        <taxon>Embryophyta</taxon>
        <taxon>Tracheophyta</taxon>
        <taxon>Spermatophyta</taxon>
        <taxon>Magnoliopsida</taxon>
        <taxon>Liliopsida</taxon>
        <taxon>Poales</taxon>
        <taxon>Poaceae</taxon>
        <taxon>PACMAD clade</taxon>
        <taxon>Panicoideae</taxon>
        <taxon>Andropogonodae</taxon>
        <taxon>Andropogoneae</taxon>
        <taxon>Tripsacinae</taxon>
        <taxon>Zea</taxon>
    </lineage>
</organism>
<feature type="transmembrane region" description="Helical" evidence="1">
    <location>
        <begin position="32"/>
        <end position="55"/>
    </location>
</feature>
<proteinExistence type="evidence at transcript level"/>
<keyword evidence="1" id="KW-0812">Transmembrane</keyword>
<feature type="transmembrane region" description="Helical" evidence="1">
    <location>
        <begin position="67"/>
        <end position="88"/>
    </location>
</feature>
<protein>
    <submittedName>
        <fullName evidence="2">Uncharacterized protein</fullName>
    </submittedName>
</protein>
<reference evidence="2" key="1">
    <citation type="journal article" date="2009" name="PLoS Genet.">
        <title>Sequencing, mapping, and analysis of 27,455 maize full-length cDNAs.</title>
        <authorList>
            <person name="Soderlund C."/>
            <person name="Descour A."/>
            <person name="Kudrna D."/>
            <person name="Bomhoff M."/>
            <person name="Boyd L."/>
            <person name="Currie J."/>
            <person name="Angelova A."/>
            <person name="Collura K."/>
            <person name="Wissotski M."/>
            <person name="Ashley E."/>
            <person name="Morrow D."/>
            <person name="Fernandes J."/>
            <person name="Walbot V."/>
            <person name="Yu Y."/>
        </authorList>
    </citation>
    <scope>NUCLEOTIDE SEQUENCE</scope>
    <source>
        <strain evidence="2">B73</strain>
    </source>
</reference>
<evidence type="ECO:0000256" key="1">
    <source>
        <dbReference type="SAM" id="Phobius"/>
    </source>
</evidence>
<keyword evidence="1" id="KW-0472">Membrane</keyword>
<sequence length="100" mass="11906">MHYWSDNQTHLVPSSYPARQYSSWQRIKTHPLLLGHGLLHLLYYCTFLLQDVIYICPFTIDVTTLNYYYFHVLPLSIVSPLHYCCYYFKLLLLSCSSLHL</sequence>
<accession>C0PL37</accession>
<dbReference type="EMBL" id="BT069006">
    <property type="protein sequence ID" value="ACN35903.1"/>
    <property type="molecule type" value="mRNA"/>
</dbReference>